<protein>
    <recommendedName>
        <fullName evidence="3">Gp28/Gp37-like domain-containing protein</fullName>
    </recommendedName>
</protein>
<dbReference type="InterPro" id="IPR029432">
    <property type="entry name" value="Gp28/Gp37-like_dom"/>
</dbReference>
<name>A0A7V8LRT4_9MYCO</name>
<sequence>MDRLREIDRRTDETRDKHKSLRRAKPEIRVLMNRPDGGAGAVSVGTIDYDTTLKGSFPFKNNTPTQGILEIPDDHWMAVWLKQLPNNPDFLKNILIVVDFYGGQKRWSGLMDKWTIKSKGGIKYLELTFDDDLKPLQYLLCPPNPLLPIPIFQFPRIFAIAGPAKWCISMIILINLIRVEGNLWSLPDDPFDINSWVASFDWNQWQCFIKCNSFLLDDSSLWTFLASRMNPIDSIIADALDDCQLTIRYRRVLTDLGESADIPGVFNPRNGALYWEVVDNSEAHALGGTFLEGTIVDGFLRSVVTYGGGFVEDTFNMVDDSQTLQPDEYYQSGWLASMAKQPWLVIRDSEWTPIESGDLSWGPAKNVTVVVGGDNPAADAIAKLVIETTGNLLGYFLLGGFSSAGTIAADIIMPFIVGTIAAWLSWKNFGRAQKLGWIHYWELYQQGAENNAWSLSALSALRGGFLAGRSETTHLLAFHDSWALPGLHFDIGQRIGSTINSKGVESIIWVNQVEEMTPGWDNSDSVQPLSWIVKAGKSERAMSLGERSTRLAKKFTEATRNLGVQLIAA</sequence>
<dbReference type="AlphaFoldDB" id="A0A7V8LRT4"/>
<feature type="compositionally biased region" description="Basic and acidic residues" evidence="1">
    <location>
        <begin position="1"/>
        <end position="16"/>
    </location>
</feature>
<keyword evidence="2" id="KW-1133">Transmembrane helix</keyword>
<dbReference type="Proteomes" id="UP000037843">
    <property type="component" value="Unassembled WGS sequence"/>
</dbReference>
<evidence type="ECO:0000313" key="4">
    <source>
        <dbReference type="EMBL" id="KPG14748.1"/>
    </source>
</evidence>
<feature type="domain" description="Gp28/Gp37-like" evidence="3">
    <location>
        <begin position="50"/>
        <end position="523"/>
    </location>
</feature>
<keyword evidence="2" id="KW-0812">Transmembrane</keyword>
<keyword evidence="2" id="KW-0472">Membrane</keyword>
<reference evidence="4 6" key="1">
    <citation type="submission" date="2015-09" db="EMBL/GenBank/DDBJ databases">
        <title>Genome Sequences of Mycobacterium immunogenum Isolates, Recuperated from a Chloraminated Drinking Water Distribution System Simulator Subjected to Episodes of Nitrification.</title>
        <authorList>
            <person name="Gomez-Alvarez V."/>
            <person name="Revetta R.P."/>
        </authorList>
    </citation>
    <scope>NUCLEOTIDE SEQUENCE [LARGE SCALE GENOMIC DNA]</scope>
    <source>
        <strain evidence="4 6">H008</strain>
    </source>
</reference>
<dbReference type="Pfam" id="PF14594">
    <property type="entry name" value="Sipho_Gp37"/>
    <property type="match status" value="1"/>
</dbReference>
<comment type="caution">
    <text evidence="4">The sequence shown here is derived from an EMBL/GenBank/DDBJ whole genome shotgun (WGS) entry which is preliminary data.</text>
</comment>
<proteinExistence type="predicted"/>
<accession>A0A7V8LRT4</accession>
<gene>
    <name evidence="4" type="ORF">AN908_06685</name>
    <name evidence="5" type="ORF">AN908_07195</name>
</gene>
<dbReference type="EMBL" id="LJFO01000003">
    <property type="protein sequence ID" value="KPG14755.1"/>
    <property type="molecule type" value="Genomic_DNA"/>
</dbReference>
<feature type="transmembrane region" description="Helical" evidence="2">
    <location>
        <begin position="392"/>
        <end position="424"/>
    </location>
</feature>
<feature type="region of interest" description="Disordered" evidence="1">
    <location>
        <begin position="1"/>
        <end position="21"/>
    </location>
</feature>
<evidence type="ECO:0000313" key="6">
    <source>
        <dbReference type="Proteomes" id="UP000037843"/>
    </source>
</evidence>
<dbReference type="EMBL" id="LJFO01000003">
    <property type="protein sequence ID" value="KPG14748.1"/>
    <property type="molecule type" value="Genomic_DNA"/>
</dbReference>
<evidence type="ECO:0000256" key="1">
    <source>
        <dbReference type="SAM" id="MobiDB-lite"/>
    </source>
</evidence>
<evidence type="ECO:0000259" key="3">
    <source>
        <dbReference type="Pfam" id="PF14594"/>
    </source>
</evidence>
<evidence type="ECO:0000256" key="2">
    <source>
        <dbReference type="SAM" id="Phobius"/>
    </source>
</evidence>
<organism evidence="4 6">
    <name type="scientific">Mycobacteroides immunogenum</name>
    <dbReference type="NCBI Taxonomy" id="83262"/>
    <lineage>
        <taxon>Bacteria</taxon>
        <taxon>Bacillati</taxon>
        <taxon>Actinomycetota</taxon>
        <taxon>Actinomycetes</taxon>
        <taxon>Mycobacteriales</taxon>
        <taxon>Mycobacteriaceae</taxon>
        <taxon>Mycobacteroides</taxon>
    </lineage>
</organism>
<evidence type="ECO:0000313" key="5">
    <source>
        <dbReference type="EMBL" id="KPG14755.1"/>
    </source>
</evidence>